<evidence type="ECO:0000313" key="4">
    <source>
        <dbReference type="Proteomes" id="UP000032726"/>
    </source>
</evidence>
<keyword evidence="1" id="KW-0812">Transmembrane</keyword>
<gene>
    <name evidence="3" type="ORF">VC82_360</name>
</gene>
<dbReference type="InterPro" id="IPR025646">
    <property type="entry name" value="DUF4350"/>
</dbReference>
<feature type="domain" description="DUF4350" evidence="2">
    <location>
        <begin position="40"/>
        <end position="231"/>
    </location>
</feature>
<dbReference type="KEGG" id="mlt:VC82_360"/>
<sequence length="403" mass="46638">MGKKWGIYMVIAVAALGLLLLVEYSKPKKINWFPSYVAQHKIPYGTYVLNDLIHKKLGDSVVPVYTPPFEFLMQNDSVQGTYFFVNNSVNFGEAELDALLDWVSKGNKVFIASEGFEPQLLDTLNLEQISFYNGNDLNPVYHHRLVNKHLGRAQASFDKEYYTQVFNEVDTVNTVVLGEVFNDESLKNDPKINVVRQPFGKGQIILSLFPKAFTNYFILKDDNRAYTAGLLSYLKQGGRVYLDHHHKSGKSFYTSPMYIFLNTKEFKWAYYLVLIGTLFYVIFEGKRKQRAIPVVTPLTNQTLAFTRTIANMYFENKQQKELVEHKVAYFLEYIRTRLHLPTLDRDETFYRNLAARSNNSVDDVKNLFSLIDRLTKQQKVSDAELGHLNKRIEEFKAKIDGKH</sequence>
<accession>A0A0D5YPA3</accession>
<dbReference type="Proteomes" id="UP000032726">
    <property type="component" value="Chromosome"/>
</dbReference>
<organism evidence="3 4">
    <name type="scientific">Flagellimonas lutaonensis</name>
    <dbReference type="NCBI Taxonomy" id="516051"/>
    <lineage>
        <taxon>Bacteria</taxon>
        <taxon>Pseudomonadati</taxon>
        <taxon>Bacteroidota</taxon>
        <taxon>Flavobacteriia</taxon>
        <taxon>Flavobacteriales</taxon>
        <taxon>Flavobacteriaceae</taxon>
        <taxon>Flagellimonas</taxon>
    </lineage>
</organism>
<dbReference type="Pfam" id="PF14258">
    <property type="entry name" value="DUF4350"/>
    <property type="match status" value="1"/>
</dbReference>
<evidence type="ECO:0000256" key="1">
    <source>
        <dbReference type="SAM" id="Phobius"/>
    </source>
</evidence>
<name>A0A0D5YPA3_9FLAO</name>
<protein>
    <recommendedName>
        <fullName evidence="2">DUF4350 domain-containing protein</fullName>
    </recommendedName>
</protein>
<proteinExistence type="predicted"/>
<dbReference type="PATRIC" id="fig|516051.4.peg.373"/>
<keyword evidence="4" id="KW-1185">Reference proteome</keyword>
<evidence type="ECO:0000313" key="3">
    <source>
        <dbReference type="EMBL" id="AKA34042.1"/>
    </source>
</evidence>
<dbReference type="HOGENOM" id="CLU_036786_1_0_10"/>
<keyword evidence="1" id="KW-0472">Membrane</keyword>
<dbReference type="RefSeq" id="WP_045800859.1">
    <property type="nucleotide sequence ID" value="NZ_CP011071.1"/>
</dbReference>
<keyword evidence="1" id="KW-1133">Transmembrane helix</keyword>
<dbReference type="AlphaFoldDB" id="A0A0D5YPA3"/>
<evidence type="ECO:0000259" key="2">
    <source>
        <dbReference type="Pfam" id="PF14258"/>
    </source>
</evidence>
<feature type="transmembrane region" description="Helical" evidence="1">
    <location>
        <begin position="268"/>
        <end position="283"/>
    </location>
</feature>
<dbReference type="EMBL" id="CP011071">
    <property type="protein sequence ID" value="AKA34042.1"/>
    <property type="molecule type" value="Genomic_DNA"/>
</dbReference>
<dbReference type="STRING" id="516051.VC82_360"/>
<dbReference type="OrthoDB" id="1111222at2"/>
<reference evidence="3 4" key="1">
    <citation type="submission" date="2015-03" db="EMBL/GenBank/DDBJ databases">
        <title>Complete genome sequence of Muricauda lutaonensis CC-HSB-11T, isolated from a coastal hot spring.</title>
        <authorList>
            <person name="Kim K.M."/>
        </authorList>
    </citation>
    <scope>NUCLEOTIDE SEQUENCE [LARGE SCALE GENOMIC DNA]</scope>
    <source>
        <strain evidence="3 4">CC-HSB-11</strain>
    </source>
</reference>